<name>A0A9Q7ALG6_9BACT</name>
<reference evidence="2" key="1">
    <citation type="submission" date="2021-04" db="EMBL/GenBank/DDBJ databases">
        <title>A novel Synergistetes isolate from a pyrite-forming mixed culture.</title>
        <authorList>
            <person name="Bunk B."/>
            <person name="Sproer C."/>
            <person name="Spring S."/>
            <person name="Pester M."/>
        </authorList>
    </citation>
    <scope>NUCLEOTIDE SEQUENCE [LARGE SCALE GENOMIC DNA]</scope>
    <source>
        <strain evidence="2">J.5.4.2-T.3.5.2</strain>
    </source>
</reference>
<evidence type="ECO:0000313" key="1">
    <source>
        <dbReference type="EMBL" id="QTX31852.1"/>
    </source>
</evidence>
<dbReference type="GO" id="GO:0016855">
    <property type="term" value="F:racemase and epimerase activity, acting on amino acids and derivatives"/>
    <property type="evidence" value="ECO:0007669"/>
    <property type="project" value="InterPro"/>
</dbReference>
<evidence type="ECO:0000313" key="2">
    <source>
        <dbReference type="Proteomes" id="UP000671879"/>
    </source>
</evidence>
<keyword evidence="2" id="KW-1185">Reference proteome</keyword>
<dbReference type="Proteomes" id="UP000671879">
    <property type="component" value="Chromosome"/>
</dbReference>
<dbReference type="EMBL" id="CP072943">
    <property type="protein sequence ID" value="QTX31852.1"/>
    <property type="molecule type" value="Genomic_DNA"/>
</dbReference>
<dbReference type="RefSeq" id="WP_274373042.1">
    <property type="nucleotide sequence ID" value="NZ_CP072943.1"/>
</dbReference>
<dbReference type="AlphaFoldDB" id="A0A9Q7ALG6"/>
<gene>
    <name evidence="1" type="ORF">KAR29_11005</name>
</gene>
<accession>A0A9Q7ALG6</accession>
<protein>
    <submittedName>
        <fullName evidence="1">Aspartate/glutamate racemase family protein</fullName>
    </submittedName>
</protein>
<sequence>MTARPSVAILCWEEGQVPRGLVQLESLRGNSTNAASYAYPVRFSRIEGANVETVLENPDRKILERMIDESRRLVAEEGIRAVTTSCGFNALFQRELARSLDVPVFTSSLLQVPLVSALIGGRTVAVITAKKRALKEEHLRAVAIAPSLPLEIIGMEEAPEWNKIFVAPDEEIDLDVVAREVVDRACEAKGKDRSIGAFVLECTDLPPFAEAVREATGLPVFDFITLVDWVQAALGR</sequence>
<dbReference type="Gene3D" id="3.40.50.1860">
    <property type="match status" value="1"/>
</dbReference>
<dbReference type="NCBIfam" id="NF005679">
    <property type="entry name" value="PRK07475.1"/>
    <property type="match status" value="1"/>
</dbReference>
<organism evidence="1 2">
    <name type="scientific">Aminithiophilus ramosus</name>
    <dbReference type="NCBI Taxonomy" id="3029084"/>
    <lineage>
        <taxon>Bacteria</taxon>
        <taxon>Thermotogati</taxon>
        <taxon>Synergistota</taxon>
        <taxon>Synergistia</taxon>
        <taxon>Synergistales</taxon>
        <taxon>Aminithiophilaceae</taxon>
        <taxon>Aminithiophilus</taxon>
    </lineage>
</organism>
<dbReference type="KEGG" id="aram:KAR29_11005"/>
<proteinExistence type="predicted"/>
<dbReference type="InterPro" id="IPR001920">
    <property type="entry name" value="Asp/Glu_race"/>
</dbReference>